<sequence>CFSPIYCYGDLLKTVQLFDIFNDSKTFVDMKQRQPPAETLRLFEDFMGQTGGNPNRDQVIEFVEKTFVEGNELRPWSPGDWKENPVVLQKIADPDLREWARELNLLWKNLSRKMSDDVHEHPDEYSIIYVPNGFVIPGNSGGRFREFYYWDTYWIIQGLLLSEMYDTTRGILENFLSMVEKYGFVPNGGRVYYVERSQPPLFIPMVDSYVTQTGNITFLKNNIHLLEAEFQFWMTNRTVTVNINGKEYKLARYYAASQGPRPESYSEDYRHAEQLPTEEEKEDFYINIKSAAESGWDFSSRWFIANGTNDGSLLDIHTEDIIPVDLNSFLYWDATLLSKFYQTLGDLEKSQHYHNVAEQWKAAVTAVHWSDKHGTWLDYDILNKKSREYFYPSNLAPLWTHCYDAELSEFYARKSVQYIGDEAIRSYLGGIPTSLELTTEQWDFPNAWPPLQIIAIQGLAYTKDASAKNLAYELARNWVYANHKGYLDSKEMFEKYDAENPGKYGGGGEYTVQSGFGWTNGVIFELLNTYGLSLTS</sequence>
<reference evidence="8 9" key="1">
    <citation type="journal article" date="2014" name="Nat. Commun.">
        <title>Molecular traces of alternative social organization in a termite genome.</title>
        <authorList>
            <person name="Terrapon N."/>
            <person name="Li C."/>
            <person name="Robertson H.M."/>
            <person name="Ji L."/>
            <person name="Meng X."/>
            <person name="Booth W."/>
            <person name="Chen Z."/>
            <person name="Childers C.P."/>
            <person name="Glastad K.M."/>
            <person name="Gokhale K."/>
            <person name="Gowin J."/>
            <person name="Gronenberg W."/>
            <person name="Hermansen R.A."/>
            <person name="Hu H."/>
            <person name="Hunt B.G."/>
            <person name="Huylmans A.K."/>
            <person name="Khalil S.M."/>
            <person name="Mitchell R.D."/>
            <person name="Munoz-Torres M.C."/>
            <person name="Mustard J.A."/>
            <person name="Pan H."/>
            <person name="Reese J.T."/>
            <person name="Scharf M.E."/>
            <person name="Sun F."/>
            <person name="Vogel H."/>
            <person name="Xiao J."/>
            <person name="Yang W."/>
            <person name="Yang Z."/>
            <person name="Yang Z."/>
            <person name="Zhou J."/>
            <person name="Zhu J."/>
            <person name="Brent C.S."/>
            <person name="Elsik C.G."/>
            <person name="Goodisman M.A."/>
            <person name="Liberles D.A."/>
            <person name="Roe R.M."/>
            <person name="Vargo E.L."/>
            <person name="Vilcinskas A."/>
            <person name="Wang J."/>
            <person name="Bornberg-Bauer E."/>
            <person name="Korb J."/>
            <person name="Zhang G."/>
            <person name="Liebig J."/>
        </authorList>
    </citation>
    <scope>NUCLEOTIDE SEQUENCE [LARGE SCALE GENOMIC DNA]</scope>
    <source>
        <tissue evidence="8">Whole organism</tissue>
    </source>
</reference>
<dbReference type="AlphaFoldDB" id="A0A067QGU4"/>
<keyword evidence="6 7" id="KW-0326">Glycosidase</keyword>
<dbReference type="PANTHER" id="PTHR23403">
    <property type="entry name" value="TREHALASE"/>
    <property type="match status" value="1"/>
</dbReference>
<proteinExistence type="inferred from homology"/>
<evidence type="ECO:0000313" key="8">
    <source>
        <dbReference type="EMBL" id="KDR07599.1"/>
    </source>
</evidence>
<dbReference type="PROSITE" id="PS00928">
    <property type="entry name" value="TREHALASE_2"/>
    <property type="match status" value="1"/>
</dbReference>
<evidence type="ECO:0000313" key="9">
    <source>
        <dbReference type="Proteomes" id="UP000027135"/>
    </source>
</evidence>
<organism evidence="8 9">
    <name type="scientific">Zootermopsis nevadensis</name>
    <name type="common">Dampwood termite</name>
    <dbReference type="NCBI Taxonomy" id="136037"/>
    <lineage>
        <taxon>Eukaryota</taxon>
        <taxon>Metazoa</taxon>
        <taxon>Ecdysozoa</taxon>
        <taxon>Arthropoda</taxon>
        <taxon>Hexapoda</taxon>
        <taxon>Insecta</taxon>
        <taxon>Pterygota</taxon>
        <taxon>Neoptera</taxon>
        <taxon>Polyneoptera</taxon>
        <taxon>Dictyoptera</taxon>
        <taxon>Blattodea</taxon>
        <taxon>Blattoidea</taxon>
        <taxon>Termitoidae</taxon>
        <taxon>Termopsidae</taxon>
        <taxon>Zootermopsis</taxon>
    </lineage>
</organism>
<evidence type="ECO:0000256" key="1">
    <source>
        <dbReference type="ARBA" id="ARBA00001576"/>
    </source>
</evidence>
<dbReference type="EMBL" id="KK853443">
    <property type="protein sequence ID" value="KDR07599.1"/>
    <property type="molecule type" value="Genomic_DNA"/>
</dbReference>
<dbReference type="PANTHER" id="PTHR23403:SF1">
    <property type="entry name" value="TREHALASE"/>
    <property type="match status" value="1"/>
</dbReference>
<dbReference type="FunCoup" id="A0A067QGU4">
    <property type="interactions" value="181"/>
</dbReference>
<dbReference type="Proteomes" id="UP000027135">
    <property type="component" value="Unassembled WGS sequence"/>
</dbReference>
<comment type="similarity">
    <text evidence="2 7">Belongs to the glycosyl hydrolase 37 family.</text>
</comment>
<dbReference type="eggNOG" id="KOG0602">
    <property type="taxonomic scope" value="Eukaryota"/>
</dbReference>
<evidence type="ECO:0000256" key="6">
    <source>
        <dbReference type="ARBA" id="ARBA00023295"/>
    </source>
</evidence>
<evidence type="ECO:0000256" key="3">
    <source>
        <dbReference type="ARBA" id="ARBA00012757"/>
    </source>
</evidence>
<dbReference type="SUPFAM" id="SSF48208">
    <property type="entry name" value="Six-hairpin glycosidases"/>
    <property type="match status" value="1"/>
</dbReference>
<keyword evidence="9" id="KW-1185">Reference proteome</keyword>
<dbReference type="Gene3D" id="1.50.10.10">
    <property type="match status" value="1"/>
</dbReference>
<dbReference type="OMA" id="DAPFGWA"/>
<dbReference type="InParanoid" id="A0A067QGU4"/>
<keyword evidence="5 7" id="KW-0378">Hydrolase</keyword>
<dbReference type="PRINTS" id="PR00744">
    <property type="entry name" value="GLHYDRLASE37"/>
</dbReference>
<evidence type="ECO:0000256" key="2">
    <source>
        <dbReference type="ARBA" id="ARBA00005615"/>
    </source>
</evidence>
<dbReference type="GO" id="GO:0005993">
    <property type="term" value="P:trehalose catabolic process"/>
    <property type="evidence" value="ECO:0007669"/>
    <property type="project" value="TreeGrafter"/>
</dbReference>
<feature type="non-terminal residue" evidence="8">
    <location>
        <position position="536"/>
    </location>
</feature>
<dbReference type="InterPro" id="IPR001661">
    <property type="entry name" value="Glyco_hydro_37"/>
</dbReference>
<protein>
    <recommendedName>
        <fullName evidence="4 7">Trehalase</fullName>
        <ecNumber evidence="3 7">3.2.1.28</ecNumber>
    </recommendedName>
    <alternativeName>
        <fullName evidence="7">Alpha-trehalose glucohydrolase</fullName>
    </alternativeName>
</protein>
<feature type="non-terminal residue" evidence="8">
    <location>
        <position position="1"/>
    </location>
</feature>
<dbReference type="InterPro" id="IPR012341">
    <property type="entry name" value="6hp_glycosidase-like_sf"/>
</dbReference>
<dbReference type="Pfam" id="PF01204">
    <property type="entry name" value="Trehalase"/>
    <property type="match status" value="1"/>
</dbReference>
<dbReference type="InterPro" id="IPR008928">
    <property type="entry name" value="6-hairpin_glycosidase_sf"/>
</dbReference>
<dbReference type="EC" id="3.2.1.28" evidence="3 7"/>
<dbReference type="GO" id="GO:0004555">
    <property type="term" value="F:alpha,alpha-trehalase activity"/>
    <property type="evidence" value="ECO:0007669"/>
    <property type="project" value="UniProtKB-EC"/>
</dbReference>
<evidence type="ECO:0000256" key="4">
    <source>
        <dbReference type="ARBA" id="ARBA00019905"/>
    </source>
</evidence>
<comment type="catalytic activity">
    <reaction evidence="1 7">
        <text>alpha,alpha-trehalose + H2O = alpha-D-glucose + beta-D-glucose</text>
        <dbReference type="Rhea" id="RHEA:32675"/>
        <dbReference type="ChEBI" id="CHEBI:15377"/>
        <dbReference type="ChEBI" id="CHEBI:15903"/>
        <dbReference type="ChEBI" id="CHEBI:16551"/>
        <dbReference type="ChEBI" id="CHEBI:17925"/>
        <dbReference type="EC" id="3.2.1.28"/>
    </reaction>
</comment>
<gene>
    <name evidence="8" type="ORF">L798_02684</name>
</gene>
<evidence type="ECO:0000256" key="5">
    <source>
        <dbReference type="ARBA" id="ARBA00022801"/>
    </source>
</evidence>
<dbReference type="InterPro" id="IPR018232">
    <property type="entry name" value="Glyco_hydro_37_CS"/>
</dbReference>
<accession>A0A067QGU4</accession>
<evidence type="ECO:0000256" key="7">
    <source>
        <dbReference type="RuleBase" id="RU361180"/>
    </source>
</evidence>
<dbReference type="STRING" id="136037.A0A067QGU4"/>
<name>A0A067QGU4_ZOONE</name>